<evidence type="ECO:0000313" key="2">
    <source>
        <dbReference type="EMBL" id="PWR72725.1"/>
    </source>
</evidence>
<dbReference type="RefSeq" id="WP_109968236.1">
    <property type="nucleotide sequence ID" value="NZ_CP176093.1"/>
</dbReference>
<organism evidence="2 3">
    <name type="scientific">Methanospirillum lacunae</name>
    <dbReference type="NCBI Taxonomy" id="668570"/>
    <lineage>
        <taxon>Archaea</taxon>
        <taxon>Methanobacteriati</taxon>
        <taxon>Methanobacteriota</taxon>
        <taxon>Stenosarchaea group</taxon>
        <taxon>Methanomicrobia</taxon>
        <taxon>Methanomicrobiales</taxon>
        <taxon>Methanospirillaceae</taxon>
        <taxon>Methanospirillum</taxon>
    </lineage>
</organism>
<name>A0A2V2N2E2_9EURY</name>
<keyword evidence="3" id="KW-1185">Reference proteome</keyword>
<gene>
    <name evidence="2" type="ORF">DK846_07175</name>
</gene>
<protein>
    <recommendedName>
        <fullName evidence="1">UPF0280 protein DK846_07175</fullName>
    </recommendedName>
</protein>
<dbReference type="EMBL" id="QGMY01000006">
    <property type="protein sequence ID" value="PWR72725.1"/>
    <property type="molecule type" value="Genomic_DNA"/>
</dbReference>
<accession>A0A2V2N2E2</accession>
<evidence type="ECO:0000313" key="3">
    <source>
        <dbReference type="Proteomes" id="UP000245657"/>
    </source>
</evidence>
<dbReference type="InterPro" id="IPR003374">
    <property type="entry name" value="ApbE-like_sf"/>
</dbReference>
<dbReference type="InterPro" id="IPR037456">
    <property type="entry name" value="MA1715-like"/>
</dbReference>
<dbReference type="AlphaFoldDB" id="A0A2V2N2E2"/>
<evidence type="ECO:0000256" key="1">
    <source>
        <dbReference type="HAMAP-Rule" id="MF_01079"/>
    </source>
</evidence>
<dbReference type="NCBIfam" id="NF003324">
    <property type="entry name" value="PRK04334.1-4"/>
    <property type="match status" value="1"/>
</dbReference>
<dbReference type="OrthoDB" id="50299at2157"/>
<reference evidence="2 3" key="1">
    <citation type="submission" date="2018-05" db="EMBL/GenBank/DDBJ databases">
        <title>Draft genome of Methanospirillum lacunae Ki8-1.</title>
        <authorList>
            <person name="Dueholm M.S."/>
            <person name="Nielsen P.H."/>
            <person name="Bakmann L.F."/>
            <person name="Otzen D.E."/>
        </authorList>
    </citation>
    <scope>NUCLEOTIDE SEQUENCE [LARGE SCALE GENOMIC DNA]</scope>
    <source>
        <strain evidence="2 3">Ki8-1</strain>
    </source>
</reference>
<comment type="caution">
    <text evidence="2">The sequence shown here is derived from an EMBL/GenBank/DDBJ whole genome shotgun (WGS) entry which is preliminary data.</text>
</comment>
<dbReference type="PIRSF" id="PIRSF006421">
    <property type="entry name" value="UCP006421"/>
    <property type="match status" value="1"/>
</dbReference>
<sequence>MSTRYHFELSETIATIVADQNEDIRIACLGLSKARHEIEKYILIDPFFKTSFEPIPVVSSSHIINRMANAAEKAGVGPMAAVAGAIATFALQDVINQGSKFCLIDNGGDIALIADREITIGLFAGESPLSGKYAFLLEPTSGIYGICTSSATVGPSISLGIADSVTVFSPDPILADAVATAVCNELTPDEHSCLEKLPEGIDGIFAVFGDKSVIWGKIPRIISATVNENLITAGRIITP</sequence>
<dbReference type="SUPFAM" id="SSF143631">
    <property type="entry name" value="ApbE-like"/>
    <property type="match status" value="1"/>
</dbReference>
<dbReference type="InterPro" id="IPR007183">
    <property type="entry name" value="UPF0280"/>
</dbReference>
<proteinExistence type="inferred from homology"/>
<dbReference type="HAMAP" id="MF_01079">
    <property type="entry name" value="UPF0280"/>
    <property type="match status" value="1"/>
</dbReference>
<dbReference type="Gene3D" id="3.10.520.10">
    <property type="entry name" value="ApbE-like domains"/>
    <property type="match status" value="1"/>
</dbReference>
<comment type="similarity">
    <text evidence="1">Belongs to the UPF0280 family.</text>
</comment>
<dbReference type="GeneID" id="97548576"/>
<dbReference type="Proteomes" id="UP000245657">
    <property type="component" value="Unassembled WGS sequence"/>
</dbReference>